<dbReference type="RefSeq" id="WP_189091391.1">
    <property type="nucleotide sequence ID" value="NZ_BMQL01000018.1"/>
</dbReference>
<sequence length="173" mass="19663">MGRPSRQLVIDDEVALQLQALELGTGVHPKVRLRASILRLHREGWSAPRLAQYFARTEQSIHNDLNRFEQHGLRGITDAPRLGRPVKLQAIQEALLIAKIDEDRVWTASQLAEVLEAEFGLHVTPQTVRQHLSSLGYRWKRARYAAGKALDPDVEQQHRASLDTLKKGRWTAN</sequence>
<proteinExistence type="predicted"/>
<dbReference type="SUPFAM" id="SSF46689">
    <property type="entry name" value="Homeodomain-like"/>
    <property type="match status" value="1"/>
</dbReference>
<name>A0A918CB85_9DEIO</name>
<gene>
    <name evidence="1" type="ORF">GCM10008957_30640</name>
</gene>
<organism evidence="1 2">
    <name type="scientific">Deinococcus ruber</name>
    <dbReference type="NCBI Taxonomy" id="1848197"/>
    <lineage>
        <taxon>Bacteria</taxon>
        <taxon>Thermotogati</taxon>
        <taxon>Deinococcota</taxon>
        <taxon>Deinococci</taxon>
        <taxon>Deinococcales</taxon>
        <taxon>Deinococcaceae</taxon>
        <taxon>Deinococcus</taxon>
    </lineage>
</organism>
<dbReference type="Proteomes" id="UP000603865">
    <property type="component" value="Unassembled WGS sequence"/>
</dbReference>
<evidence type="ECO:0000313" key="2">
    <source>
        <dbReference type="Proteomes" id="UP000603865"/>
    </source>
</evidence>
<accession>A0A918CB85</accession>
<dbReference type="InterPro" id="IPR009057">
    <property type="entry name" value="Homeodomain-like_sf"/>
</dbReference>
<dbReference type="Pfam" id="PF13565">
    <property type="entry name" value="HTH_32"/>
    <property type="match status" value="1"/>
</dbReference>
<comment type="caution">
    <text evidence="1">The sequence shown here is derived from an EMBL/GenBank/DDBJ whole genome shotgun (WGS) entry which is preliminary data.</text>
</comment>
<reference evidence="1" key="2">
    <citation type="submission" date="2020-09" db="EMBL/GenBank/DDBJ databases">
        <authorList>
            <person name="Sun Q."/>
            <person name="Ohkuma M."/>
        </authorList>
    </citation>
    <scope>NUCLEOTIDE SEQUENCE</scope>
    <source>
        <strain evidence="1">JCM 31311</strain>
    </source>
</reference>
<keyword evidence="2" id="KW-1185">Reference proteome</keyword>
<dbReference type="EMBL" id="BMQL01000018">
    <property type="protein sequence ID" value="GGR15770.1"/>
    <property type="molecule type" value="Genomic_DNA"/>
</dbReference>
<evidence type="ECO:0000313" key="1">
    <source>
        <dbReference type="EMBL" id="GGR15770.1"/>
    </source>
</evidence>
<protein>
    <submittedName>
        <fullName evidence="1">Transposase</fullName>
    </submittedName>
</protein>
<dbReference type="AlphaFoldDB" id="A0A918CB85"/>
<reference evidence="1" key="1">
    <citation type="journal article" date="2014" name="Int. J. Syst. Evol. Microbiol.">
        <title>Complete genome sequence of Corynebacterium casei LMG S-19264T (=DSM 44701T), isolated from a smear-ripened cheese.</title>
        <authorList>
            <consortium name="US DOE Joint Genome Institute (JGI-PGF)"/>
            <person name="Walter F."/>
            <person name="Albersmeier A."/>
            <person name="Kalinowski J."/>
            <person name="Ruckert C."/>
        </authorList>
    </citation>
    <scope>NUCLEOTIDE SEQUENCE</scope>
    <source>
        <strain evidence="1">JCM 31311</strain>
    </source>
</reference>